<evidence type="ECO:0000256" key="1">
    <source>
        <dbReference type="ARBA" id="ARBA00004196"/>
    </source>
</evidence>
<dbReference type="InterPro" id="IPR039424">
    <property type="entry name" value="SBP_5"/>
</dbReference>
<comment type="subcellular location">
    <subcellularLocation>
        <location evidence="1">Cell envelope</location>
    </subcellularLocation>
</comment>
<dbReference type="InterPro" id="IPR000914">
    <property type="entry name" value="SBP_5_dom"/>
</dbReference>
<evidence type="ECO:0000256" key="2">
    <source>
        <dbReference type="ARBA" id="ARBA00005695"/>
    </source>
</evidence>
<sequence length="517" mass="56475">MRKGIRIAIGCAVVAAVGAGGLTLMSSSEEEAEPIRVGAVEVVTGLDPAGVYDSGSWSLFSNVYQSLMTFRPGSLQPVPDAASSCGFEGNGLTTYVCTLRDDVSFSDGREMTAQDVKFSFDRIRAIKDDQGPHTLLSTLKKVRTEGDRKVVFELSTPDATFPYKIATGAGSIVDSKTYPADRLRTDDKVSGSGPYVLAAYKKGESAELRPNDKYRGAAGTGGPVNLRYFTSAAAVSSAWKKKEVDVVSGGMPPKELADINPADPDTKVVESAAANARTLVLDQMAKDSPVKEKAVRRALAAVLDRDAISRDVYARTVDPLYSLIPQGVNGHKTPFHDSYPKPDPDRAREMLTEAGLTEPVKLTIGHAKGTMNEAEAKLIQRQLNATGLFEVKLRGSDFAVFQENISAHAFDAFLISWVADYPDPDTFTTPLVGPDPVWRNGYKSKQIQSLIERTQEEPKRERTAEDFRTVQQIVADDVPIIPLWQQKDYVLSSNEVSGTEYLSDGTNLWRLWRLNRI</sequence>
<dbReference type="Gene3D" id="3.40.190.10">
    <property type="entry name" value="Periplasmic binding protein-like II"/>
    <property type="match status" value="1"/>
</dbReference>
<proteinExistence type="inferred from homology"/>
<dbReference type="Gene3D" id="3.10.105.10">
    <property type="entry name" value="Dipeptide-binding Protein, Domain 3"/>
    <property type="match status" value="1"/>
</dbReference>
<dbReference type="PANTHER" id="PTHR30290:SF10">
    <property type="entry name" value="PERIPLASMIC OLIGOPEPTIDE-BINDING PROTEIN-RELATED"/>
    <property type="match status" value="1"/>
</dbReference>
<protein>
    <submittedName>
        <fullName evidence="6">Peptide-binding protein</fullName>
    </submittedName>
</protein>
<dbReference type="InterPro" id="IPR030678">
    <property type="entry name" value="Peptide/Ni-bd"/>
</dbReference>
<dbReference type="PIRSF" id="PIRSF002741">
    <property type="entry name" value="MppA"/>
    <property type="match status" value="1"/>
</dbReference>
<comment type="caution">
    <text evidence="6">The sequence shown here is derived from an EMBL/GenBank/DDBJ whole genome shotgun (WGS) entry which is preliminary data.</text>
</comment>
<feature type="domain" description="Solute-binding protein family 5" evidence="5">
    <location>
        <begin position="76"/>
        <end position="435"/>
    </location>
</feature>
<evidence type="ECO:0000313" key="7">
    <source>
        <dbReference type="Proteomes" id="UP000807371"/>
    </source>
</evidence>
<accession>A0ABS0NMT3</accession>
<dbReference type="Proteomes" id="UP000807371">
    <property type="component" value="Unassembled WGS sequence"/>
</dbReference>
<keyword evidence="4" id="KW-0732">Signal</keyword>
<dbReference type="Gene3D" id="3.90.76.10">
    <property type="entry name" value="Dipeptide-binding Protein, Domain 1"/>
    <property type="match status" value="1"/>
</dbReference>
<evidence type="ECO:0000313" key="6">
    <source>
        <dbReference type="EMBL" id="MBH5336520.1"/>
    </source>
</evidence>
<dbReference type="Pfam" id="PF00496">
    <property type="entry name" value="SBP_bac_5"/>
    <property type="match status" value="1"/>
</dbReference>
<keyword evidence="3" id="KW-0813">Transport</keyword>
<reference evidence="6 7" key="1">
    <citation type="submission" date="2020-09" db="EMBL/GenBank/DDBJ databases">
        <title>Biosynthesis of the nuclear factor of activated T cells inhibitor NFAT-133 and its congeners in Streptomyces pactum.</title>
        <authorList>
            <person name="Zhou W."/>
            <person name="Posri P."/>
            <person name="Abugrain M.E."/>
            <person name="Weisberg A.J."/>
            <person name="Chang J.H."/>
            <person name="Mahmud T."/>
        </authorList>
    </citation>
    <scope>NUCLEOTIDE SEQUENCE [LARGE SCALE GENOMIC DNA]</scope>
    <source>
        <strain evidence="6 7">ATCC 27456</strain>
    </source>
</reference>
<comment type="similarity">
    <text evidence="2">Belongs to the bacterial solute-binding protein 5 family.</text>
</comment>
<name>A0ABS0NMT3_9ACTN</name>
<dbReference type="SUPFAM" id="SSF53850">
    <property type="entry name" value="Periplasmic binding protein-like II"/>
    <property type="match status" value="1"/>
</dbReference>
<dbReference type="PANTHER" id="PTHR30290">
    <property type="entry name" value="PERIPLASMIC BINDING COMPONENT OF ABC TRANSPORTER"/>
    <property type="match status" value="1"/>
</dbReference>
<evidence type="ECO:0000259" key="5">
    <source>
        <dbReference type="Pfam" id="PF00496"/>
    </source>
</evidence>
<evidence type="ECO:0000256" key="3">
    <source>
        <dbReference type="ARBA" id="ARBA00022448"/>
    </source>
</evidence>
<evidence type="ECO:0000256" key="4">
    <source>
        <dbReference type="ARBA" id="ARBA00022729"/>
    </source>
</evidence>
<dbReference type="RefSeq" id="WP_197989922.1">
    <property type="nucleotide sequence ID" value="NZ_JACYXC010000001.1"/>
</dbReference>
<keyword evidence="7" id="KW-1185">Reference proteome</keyword>
<organism evidence="6 7">
    <name type="scientific">Streptomyces pactum</name>
    <dbReference type="NCBI Taxonomy" id="68249"/>
    <lineage>
        <taxon>Bacteria</taxon>
        <taxon>Bacillati</taxon>
        <taxon>Actinomycetota</taxon>
        <taxon>Actinomycetes</taxon>
        <taxon>Kitasatosporales</taxon>
        <taxon>Streptomycetaceae</taxon>
        <taxon>Streptomyces</taxon>
    </lineage>
</organism>
<dbReference type="EMBL" id="JACYXC010000001">
    <property type="protein sequence ID" value="MBH5336520.1"/>
    <property type="molecule type" value="Genomic_DNA"/>
</dbReference>
<gene>
    <name evidence="6" type="ORF">IHE55_17775</name>
</gene>